<sequence>MEMSDRTKERDVQHAEYKFFYTYFSYLGSFMCDKAKEFAEKERATFLPANLQVALVHLAQHEKVYFSLSFLEQKSWFARRDSLKNSYSTLQSMFLSTEKQELKINLVETESNVEQESLISAICLQLSDFCAARLECLSLYIQMYKSTLSSPLHTLCSEVEVLLESYPAKISHDCLKRIQDCVTEELTVLLALLQAGQKISEWNYTGALYDMDEAHEVLVRWKPLVMNHQGSTFRGSFFSFGEKSSTPASGLYLWMEKFFQTLKSRFTFYFYE</sequence>
<dbReference type="GeneTree" id="ENSGT00390000009583"/>
<keyword evidence="2" id="KW-1185">Reference proteome</keyword>
<name>H2ZHV8_CIOSA</name>
<protein>
    <submittedName>
        <fullName evidence="1">Uncharacterized protein</fullName>
    </submittedName>
</protein>
<evidence type="ECO:0000313" key="2">
    <source>
        <dbReference type="Proteomes" id="UP000007875"/>
    </source>
</evidence>
<dbReference type="Gene3D" id="1.10.3450.30">
    <property type="match status" value="1"/>
</dbReference>
<reference evidence="2" key="1">
    <citation type="submission" date="2003-08" db="EMBL/GenBank/DDBJ databases">
        <authorList>
            <person name="Birren B."/>
            <person name="Nusbaum C."/>
            <person name="Abebe A."/>
            <person name="Abouelleil A."/>
            <person name="Adekoya E."/>
            <person name="Ait-zahra M."/>
            <person name="Allen N."/>
            <person name="Allen T."/>
            <person name="An P."/>
            <person name="Anderson M."/>
            <person name="Anderson S."/>
            <person name="Arachchi H."/>
            <person name="Armbruster J."/>
            <person name="Bachantsang P."/>
            <person name="Baldwin J."/>
            <person name="Barry A."/>
            <person name="Bayul T."/>
            <person name="Blitshsteyn B."/>
            <person name="Bloom T."/>
            <person name="Blye J."/>
            <person name="Boguslavskiy L."/>
            <person name="Borowsky M."/>
            <person name="Boukhgalter B."/>
            <person name="Brunache A."/>
            <person name="Butler J."/>
            <person name="Calixte N."/>
            <person name="Calvo S."/>
            <person name="Camarata J."/>
            <person name="Campo K."/>
            <person name="Chang J."/>
            <person name="Cheshatsang Y."/>
            <person name="Citroen M."/>
            <person name="Collymore A."/>
            <person name="Considine T."/>
            <person name="Cook A."/>
            <person name="Cooke P."/>
            <person name="Corum B."/>
            <person name="Cuomo C."/>
            <person name="David R."/>
            <person name="Dawoe T."/>
            <person name="Degray S."/>
            <person name="Dodge S."/>
            <person name="Dooley K."/>
            <person name="Dorje P."/>
            <person name="Dorjee K."/>
            <person name="Dorris L."/>
            <person name="Duffey N."/>
            <person name="Dupes A."/>
            <person name="Elkins T."/>
            <person name="Engels R."/>
            <person name="Erickson J."/>
            <person name="Farina A."/>
            <person name="Faro S."/>
            <person name="Ferreira P."/>
            <person name="Fischer H."/>
            <person name="Fitzgerald M."/>
            <person name="Foley K."/>
            <person name="Gage D."/>
            <person name="Galagan J."/>
            <person name="Gearin G."/>
            <person name="Gnerre S."/>
            <person name="Gnirke A."/>
            <person name="Goyette A."/>
            <person name="Graham J."/>
            <person name="Grandbois E."/>
            <person name="Gyaltsen K."/>
            <person name="Hafez N."/>
            <person name="Hagopian D."/>
            <person name="Hagos B."/>
            <person name="Hall J."/>
            <person name="Hatcher B."/>
            <person name="Heller A."/>
            <person name="Higgins H."/>
            <person name="Honan T."/>
            <person name="Horn A."/>
            <person name="Houde N."/>
            <person name="Hughes L."/>
            <person name="Hulme W."/>
            <person name="Husby E."/>
            <person name="Iliev I."/>
            <person name="Jaffe D."/>
            <person name="Jones C."/>
            <person name="Kamal M."/>
            <person name="Kamat A."/>
            <person name="Kamvysselis M."/>
            <person name="Karlsson E."/>
            <person name="Kells C."/>
            <person name="Kieu A."/>
            <person name="Kisner P."/>
            <person name="Kodira C."/>
            <person name="Kulbokas E."/>
            <person name="Labutti K."/>
            <person name="Lama D."/>
            <person name="Landers T."/>
            <person name="Leger J."/>
            <person name="Levine S."/>
            <person name="Lewis D."/>
            <person name="Lewis T."/>
            <person name="Lindblad-toh K."/>
            <person name="Liu X."/>
            <person name="Lokyitsang T."/>
            <person name="Lokyitsang Y."/>
            <person name="Lucien O."/>
            <person name="Lui A."/>
            <person name="Ma L.J."/>
            <person name="Mabbitt R."/>
            <person name="Macdonald J."/>
            <person name="Maclean C."/>
            <person name="Major J."/>
            <person name="Manning J."/>
            <person name="Marabella R."/>
            <person name="Maru K."/>
            <person name="Matthews C."/>
            <person name="Mauceli E."/>
            <person name="Mccarthy M."/>
            <person name="Mcdonough S."/>
            <person name="Mcghee T."/>
            <person name="Meldrim J."/>
            <person name="Meneus L."/>
            <person name="Mesirov J."/>
            <person name="Mihalev A."/>
            <person name="Mihova T."/>
            <person name="Mikkelsen T."/>
            <person name="Mlenga V."/>
            <person name="Moru K."/>
            <person name="Mozes J."/>
            <person name="Mulrain L."/>
            <person name="Munson G."/>
            <person name="Naylor J."/>
            <person name="Newes C."/>
            <person name="Nguyen C."/>
            <person name="Nguyen N."/>
            <person name="Nguyen T."/>
            <person name="Nicol R."/>
            <person name="Nielsen C."/>
            <person name="Nizzari M."/>
            <person name="Norbu C."/>
            <person name="Norbu N."/>
            <person name="O'donnell P."/>
            <person name="Okoawo O."/>
            <person name="O'leary S."/>
            <person name="Omotosho B."/>
            <person name="O'neill K."/>
            <person name="Osman S."/>
            <person name="Parker S."/>
            <person name="Perrin D."/>
            <person name="Phunkhang P."/>
            <person name="Piqani B."/>
            <person name="Purcell S."/>
            <person name="Rachupka T."/>
            <person name="Ramasamy U."/>
            <person name="Rameau R."/>
            <person name="Ray V."/>
            <person name="Raymond C."/>
            <person name="Retta R."/>
            <person name="Richardson S."/>
            <person name="Rise C."/>
            <person name="Rodriguez J."/>
            <person name="Rogers J."/>
            <person name="Rogov P."/>
            <person name="Rutman M."/>
            <person name="Schupbach R."/>
            <person name="Seaman C."/>
            <person name="Settipalli S."/>
            <person name="Sharpe T."/>
            <person name="Sheridan J."/>
            <person name="Sherpa N."/>
            <person name="Shi J."/>
            <person name="Smirnov S."/>
            <person name="Smith C."/>
            <person name="Sougnez C."/>
            <person name="Spencer B."/>
            <person name="Stalker J."/>
            <person name="Stange-thomann N."/>
            <person name="Stavropoulos S."/>
            <person name="Stetson K."/>
            <person name="Stone C."/>
            <person name="Stone S."/>
            <person name="Stubbs M."/>
            <person name="Talamas J."/>
            <person name="Tchuinga P."/>
            <person name="Tenzing P."/>
            <person name="Tesfaye S."/>
            <person name="Theodore J."/>
            <person name="Thoulutsang Y."/>
            <person name="Topham K."/>
            <person name="Towey S."/>
            <person name="Tsamla T."/>
            <person name="Tsomo N."/>
            <person name="Vallee D."/>
            <person name="Vassiliev H."/>
            <person name="Venkataraman V."/>
            <person name="Vinson J."/>
            <person name="Vo A."/>
            <person name="Wade C."/>
            <person name="Wang S."/>
            <person name="Wangchuk T."/>
            <person name="Wangdi T."/>
            <person name="Whittaker C."/>
            <person name="Wilkinson J."/>
            <person name="Wu Y."/>
            <person name="Wyman D."/>
            <person name="Yadav S."/>
            <person name="Yang S."/>
            <person name="Yang X."/>
            <person name="Yeager S."/>
            <person name="Yee E."/>
            <person name="Young G."/>
            <person name="Zainoun J."/>
            <person name="Zembeck L."/>
            <person name="Zimmer A."/>
            <person name="Zody M."/>
            <person name="Lander E."/>
        </authorList>
    </citation>
    <scope>NUCLEOTIDE SEQUENCE [LARGE SCALE GENOMIC DNA]</scope>
</reference>
<dbReference type="Ensembl" id="ENSCSAVT00000017361.1">
    <property type="protein sequence ID" value="ENSCSAVP00000017174.1"/>
    <property type="gene ID" value="ENSCSAVG00000010107.1"/>
</dbReference>
<reference evidence="1" key="3">
    <citation type="submission" date="2025-09" db="UniProtKB">
        <authorList>
            <consortium name="Ensembl"/>
        </authorList>
    </citation>
    <scope>IDENTIFICATION</scope>
</reference>
<dbReference type="InterPro" id="IPR038060">
    <property type="entry name" value="C12orf66-like_central_sf"/>
</dbReference>
<dbReference type="HOGENOM" id="CLU_1025004_0_0_1"/>
<reference evidence="1" key="2">
    <citation type="submission" date="2025-08" db="UniProtKB">
        <authorList>
            <consortium name="Ensembl"/>
        </authorList>
    </citation>
    <scope>IDENTIFICATION</scope>
</reference>
<accession>H2ZHV8</accession>
<dbReference type="Pfam" id="PF09404">
    <property type="entry name" value="C12orf66_like"/>
    <property type="match status" value="1"/>
</dbReference>
<dbReference type="GO" id="GO:0034198">
    <property type="term" value="P:cellular response to amino acid starvation"/>
    <property type="evidence" value="ECO:0007669"/>
    <property type="project" value="TreeGrafter"/>
</dbReference>
<dbReference type="GO" id="GO:1904262">
    <property type="term" value="P:negative regulation of TORC1 signaling"/>
    <property type="evidence" value="ECO:0007669"/>
    <property type="project" value="TreeGrafter"/>
</dbReference>
<dbReference type="AlphaFoldDB" id="H2ZHV8"/>
<proteinExistence type="predicted"/>
<dbReference type="PANTHER" id="PTHR31581">
    <property type="entry name" value="KICSTOR COMPLEX PROTEIN C12ORF66"/>
    <property type="match status" value="1"/>
</dbReference>
<dbReference type="GO" id="GO:0061462">
    <property type="term" value="P:protein localization to lysosome"/>
    <property type="evidence" value="ECO:0007669"/>
    <property type="project" value="TreeGrafter"/>
</dbReference>
<dbReference type="SUPFAM" id="SSF158548">
    <property type="entry name" value="FLJ32549 domain-like"/>
    <property type="match status" value="1"/>
</dbReference>
<dbReference type="GO" id="GO:0042149">
    <property type="term" value="P:cellular response to glucose starvation"/>
    <property type="evidence" value="ECO:0007669"/>
    <property type="project" value="TreeGrafter"/>
</dbReference>
<dbReference type="Proteomes" id="UP000007875">
    <property type="component" value="Unassembled WGS sequence"/>
</dbReference>
<dbReference type="PANTHER" id="PTHR31581:SF1">
    <property type="entry name" value="KICSTOR SUBUNIT 2"/>
    <property type="match status" value="1"/>
</dbReference>
<dbReference type="InterPro" id="IPR018544">
    <property type="entry name" value="KICS_2"/>
</dbReference>
<evidence type="ECO:0000313" key="1">
    <source>
        <dbReference type="Ensembl" id="ENSCSAVP00000017174.1"/>
    </source>
</evidence>
<organism evidence="1 2">
    <name type="scientific">Ciona savignyi</name>
    <name type="common">Pacific transparent sea squirt</name>
    <dbReference type="NCBI Taxonomy" id="51511"/>
    <lineage>
        <taxon>Eukaryota</taxon>
        <taxon>Metazoa</taxon>
        <taxon>Chordata</taxon>
        <taxon>Tunicata</taxon>
        <taxon>Ascidiacea</taxon>
        <taxon>Phlebobranchia</taxon>
        <taxon>Cionidae</taxon>
        <taxon>Ciona</taxon>
    </lineage>
</organism>